<accession>A0A2M9ZGN8</accession>
<evidence type="ECO:0000259" key="1">
    <source>
        <dbReference type="Pfam" id="PF12146"/>
    </source>
</evidence>
<dbReference type="EMBL" id="NPDT01000001">
    <property type="protein sequence ID" value="PJZ67516.1"/>
    <property type="molecule type" value="Genomic_DNA"/>
</dbReference>
<dbReference type="InterPro" id="IPR029058">
    <property type="entry name" value="AB_hydrolase_fold"/>
</dbReference>
<evidence type="ECO:0000313" key="2">
    <source>
        <dbReference type="EMBL" id="PJZ67516.1"/>
    </source>
</evidence>
<dbReference type="Proteomes" id="UP000231912">
    <property type="component" value="Unassembled WGS sequence"/>
</dbReference>
<dbReference type="InterPro" id="IPR022742">
    <property type="entry name" value="Hydrolase_4"/>
</dbReference>
<reference evidence="2 3" key="1">
    <citation type="submission" date="2017-07" db="EMBL/GenBank/DDBJ databases">
        <title>Leptospira spp. isolated from tropical soils.</title>
        <authorList>
            <person name="Thibeaux R."/>
            <person name="Iraola G."/>
            <person name="Ferres I."/>
            <person name="Bierque E."/>
            <person name="Girault D."/>
            <person name="Soupe-Gilbert M.-E."/>
            <person name="Picardeau M."/>
            <person name="Goarant C."/>
        </authorList>
    </citation>
    <scope>NUCLEOTIDE SEQUENCE [LARGE SCALE GENOMIC DNA]</scope>
    <source>
        <strain evidence="2 3">FH2-C-A2</strain>
    </source>
</reference>
<comment type="caution">
    <text evidence="2">The sequence shown here is derived from an EMBL/GenBank/DDBJ whole genome shotgun (WGS) entry which is preliminary data.</text>
</comment>
<evidence type="ECO:0000313" key="3">
    <source>
        <dbReference type="Proteomes" id="UP000231912"/>
    </source>
</evidence>
<dbReference type="SUPFAM" id="SSF53474">
    <property type="entry name" value="alpha/beta-Hydrolases"/>
    <property type="match status" value="1"/>
</dbReference>
<proteinExistence type="predicted"/>
<organism evidence="2 3">
    <name type="scientific">Leptospira wolffii</name>
    <dbReference type="NCBI Taxonomy" id="409998"/>
    <lineage>
        <taxon>Bacteria</taxon>
        <taxon>Pseudomonadati</taxon>
        <taxon>Spirochaetota</taxon>
        <taxon>Spirochaetia</taxon>
        <taxon>Leptospirales</taxon>
        <taxon>Leptospiraceae</taxon>
        <taxon>Leptospira</taxon>
    </lineage>
</organism>
<dbReference type="InterPro" id="IPR051044">
    <property type="entry name" value="MAG_DAG_Lipase"/>
</dbReference>
<gene>
    <name evidence="2" type="ORF">CH371_05735</name>
</gene>
<protein>
    <recommendedName>
        <fullName evidence="1">Serine aminopeptidase S33 domain-containing protein</fullName>
    </recommendedName>
</protein>
<dbReference type="Pfam" id="PF12146">
    <property type="entry name" value="Hydrolase_4"/>
    <property type="match status" value="1"/>
</dbReference>
<sequence>MKTHITVSGGKKSLLWILLLVALFHIAWYVRSRSFQNRSLPDPKVLEDYRKGMISRMNYPADIYDSERIRIESSGNSLLLTVRTSNVKNANTIVFVPGTTAYSNVYAEYQYALRKEGYHVVGLDPRGHGESTGPRGDYTIQELTDDTLAAVEYAKKRFGTKVIVSGSSQGGIVAFYAAAKDDSIAAVVCHNLADLNGKDNLILTRFSLPAFLVPVADKLMELYQGYSIPVSSYLDLSREHFKDGTDIATLIDRDPLAVTWVSLRAMRSLLKTPLQKPVEEIQVPIFLIHAEKDHIFPESYVREIYSRLRSPKFFYLVPGKEHMIFTNDVSEIVPVISSWLKKI</sequence>
<feature type="domain" description="Serine aminopeptidase S33" evidence="1">
    <location>
        <begin position="90"/>
        <end position="326"/>
    </location>
</feature>
<dbReference type="AlphaFoldDB" id="A0A2M9ZGN8"/>
<name>A0A2M9ZGN8_9LEPT</name>
<dbReference type="RefSeq" id="WP_100757979.1">
    <property type="nucleotide sequence ID" value="NZ_NPDT01000001.1"/>
</dbReference>
<dbReference type="PANTHER" id="PTHR11614">
    <property type="entry name" value="PHOSPHOLIPASE-RELATED"/>
    <property type="match status" value="1"/>
</dbReference>
<dbReference type="Gene3D" id="3.40.50.1820">
    <property type="entry name" value="alpha/beta hydrolase"/>
    <property type="match status" value="1"/>
</dbReference>